<dbReference type="InterPro" id="IPR013785">
    <property type="entry name" value="Aldolase_TIM"/>
</dbReference>
<evidence type="ECO:0000256" key="1">
    <source>
        <dbReference type="ARBA" id="ARBA00001966"/>
    </source>
</evidence>
<dbReference type="EMBL" id="JBBEGL010000004">
    <property type="protein sequence ID" value="MEJ2888146.1"/>
    <property type="molecule type" value="Genomic_DNA"/>
</dbReference>
<keyword evidence="6" id="KW-0411">Iron-sulfur</keyword>
<dbReference type="InterPro" id="IPR058240">
    <property type="entry name" value="rSAM_sf"/>
</dbReference>
<dbReference type="InterPro" id="IPR045567">
    <property type="entry name" value="CofH/MnqC-like_C"/>
</dbReference>
<name>A0ABU8N6X1_9PSEU</name>
<keyword evidence="3" id="KW-0949">S-adenosyl-L-methionine</keyword>
<dbReference type="PANTHER" id="PTHR43076">
    <property type="entry name" value="FO SYNTHASE (COFH)"/>
    <property type="match status" value="1"/>
</dbReference>
<dbReference type="InterPro" id="IPR007197">
    <property type="entry name" value="rSAM"/>
</dbReference>
<evidence type="ECO:0000313" key="10">
    <source>
        <dbReference type="Proteomes" id="UP001370100"/>
    </source>
</evidence>
<evidence type="ECO:0000256" key="7">
    <source>
        <dbReference type="SAM" id="MobiDB-lite"/>
    </source>
</evidence>
<organism evidence="9 10">
    <name type="scientific">Actinomycetospora aeridis</name>
    <dbReference type="NCBI Taxonomy" id="3129231"/>
    <lineage>
        <taxon>Bacteria</taxon>
        <taxon>Bacillati</taxon>
        <taxon>Actinomycetota</taxon>
        <taxon>Actinomycetes</taxon>
        <taxon>Pseudonocardiales</taxon>
        <taxon>Pseudonocardiaceae</taxon>
        <taxon>Actinomycetospora</taxon>
    </lineage>
</organism>
<feature type="compositionally biased region" description="Basic and acidic residues" evidence="7">
    <location>
        <begin position="243"/>
        <end position="256"/>
    </location>
</feature>
<dbReference type="PROSITE" id="PS51918">
    <property type="entry name" value="RADICAL_SAM"/>
    <property type="match status" value="1"/>
</dbReference>
<accession>A0ABU8N6X1</accession>
<evidence type="ECO:0000256" key="4">
    <source>
        <dbReference type="ARBA" id="ARBA00022723"/>
    </source>
</evidence>
<dbReference type="InterPro" id="IPR034405">
    <property type="entry name" value="F420"/>
</dbReference>
<proteinExistence type="predicted"/>
<keyword evidence="10" id="KW-1185">Reference proteome</keyword>
<dbReference type="PIRSF" id="PIRSF004762">
    <property type="entry name" value="CHP00423"/>
    <property type="match status" value="1"/>
</dbReference>
<evidence type="ECO:0000256" key="2">
    <source>
        <dbReference type="ARBA" id="ARBA00022485"/>
    </source>
</evidence>
<dbReference type="Proteomes" id="UP001370100">
    <property type="component" value="Unassembled WGS sequence"/>
</dbReference>
<comment type="caution">
    <text evidence="9">The sequence shown here is derived from an EMBL/GenBank/DDBJ whole genome shotgun (WGS) entry which is preliminary data.</text>
</comment>
<dbReference type="Pfam" id="PF19288">
    <property type="entry name" value="CofH_C"/>
    <property type="match status" value="1"/>
</dbReference>
<dbReference type="Gene3D" id="3.20.20.70">
    <property type="entry name" value="Aldolase class I"/>
    <property type="match status" value="1"/>
</dbReference>
<gene>
    <name evidence="9" type="ORF">WCD41_16915</name>
</gene>
<evidence type="ECO:0000256" key="6">
    <source>
        <dbReference type="ARBA" id="ARBA00023014"/>
    </source>
</evidence>
<comment type="cofactor">
    <cofactor evidence="1">
        <name>[4Fe-4S] cluster</name>
        <dbReference type="ChEBI" id="CHEBI:49883"/>
    </cofactor>
</comment>
<evidence type="ECO:0000259" key="8">
    <source>
        <dbReference type="PROSITE" id="PS51918"/>
    </source>
</evidence>
<feature type="region of interest" description="Disordered" evidence="7">
    <location>
        <begin position="237"/>
        <end position="256"/>
    </location>
</feature>
<evidence type="ECO:0000256" key="3">
    <source>
        <dbReference type="ARBA" id="ARBA00022691"/>
    </source>
</evidence>
<evidence type="ECO:0000313" key="9">
    <source>
        <dbReference type="EMBL" id="MEJ2888146.1"/>
    </source>
</evidence>
<protein>
    <submittedName>
        <fullName evidence="9">FO synthase</fullName>
    </submittedName>
</protein>
<keyword evidence="4" id="KW-0479">Metal-binding</keyword>
<dbReference type="PANTHER" id="PTHR43076:SF1">
    <property type="entry name" value="LIPOYL SYNTHASE 2"/>
    <property type="match status" value="1"/>
</dbReference>
<dbReference type="RefSeq" id="WP_337714635.1">
    <property type="nucleotide sequence ID" value="NZ_JBBEGL010000004.1"/>
</dbReference>
<sequence>MSLRAHLARAATNPADLSDEAYVALLEADGDELEALAELADGVRRDAVGDQLTFVANRNLDTAVVRDPAHATELVDEAWALGATEICVQGPLPDDVADRAPLDLVALITGRVPLHLHAFRPAEVADAAARLGLDARDFLVAAREAGLGSVPGTAARILDDDIRGLLTGGTDITAARWMELITTAHEVGLRSTATMVYGHVETPAQQVAHLRALAAIQDRTGGFTEFIAMPIQPEAFPAGGFPDARRQRERQADTPRETRALHAVARLLLHGRIDHVQAAWPKLGPELTTAVLRGGADDAGGLLLDGALDPAAGAEAGRQLTLAQVEDLAAELGRTPRQRTTLYGDPTPDRLAVLRG</sequence>
<keyword evidence="5" id="KW-0408">Iron</keyword>
<dbReference type="SUPFAM" id="SSF102114">
    <property type="entry name" value="Radical SAM enzymes"/>
    <property type="match status" value="1"/>
</dbReference>
<reference evidence="9 10" key="1">
    <citation type="submission" date="2024-03" db="EMBL/GenBank/DDBJ databases">
        <title>Actinomycetospora sp. OC33-EN06, a novel actinomycete isolated from wild orchid (Aerides multiflora).</title>
        <authorList>
            <person name="Suriyachadkun C."/>
        </authorList>
    </citation>
    <scope>NUCLEOTIDE SEQUENCE [LARGE SCALE GENOMIC DNA]</scope>
    <source>
        <strain evidence="9 10">OC33-EN06</strain>
    </source>
</reference>
<evidence type="ECO:0000256" key="5">
    <source>
        <dbReference type="ARBA" id="ARBA00023004"/>
    </source>
</evidence>
<keyword evidence="2" id="KW-0004">4Fe-4S</keyword>
<feature type="domain" description="Radical SAM core" evidence="8">
    <location>
        <begin position="29"/>
        <end position="272"/>
    </location>
</feature>